<feature type="transmembrane region" description="Helical" evidence="7">
    <location>
        <begin position="237"/>
        <end position="256"/>
    </location>
</feature>
<proteinExistence type="inferred from homology"/>
<feature type="transmembrane region" description="Helical" evidence="7">
    <location>
        <begin position="150"/>
        <end position="171"/>
    </location>
</feature>
<feature type="transmembrane region" description="Helical" evidence="7">
    <location>
        <begin position="197"/>
        <end position="217"/>
    </location>
</feature>
<dbReference type="EMBL" id="ULHB01000069">
    <property type="protein sequence ID" value="SYW80299.1"/>
    <property type="molecule type" value="Genomic_DNA"/>
</dbReference>
<comment type="caution">
    <text evidence="8">The sequence shown here is derived from an EMBL/GenBank/DDBJ whole genome shotgun (WGS) entry which is preliminary data.</text>
</comment>
<name>A0A8H8QMZ2_9BASI</name>
<dbReference type="InterPro" id="IPR051085">
    <property type="entry name" value="MB_O-acyltransferase"/>
</dbReference>
<comment type="similarity">
    <text evidence="2">Belongs to the membrane-bound acyltransferase family.</text>
</comment>
<feature type="transmembrane region" description="Helical" evidence="7">
    <location>
        <begin position="520"/>
        <end position="537"/>
    </location>
</feature>
<feature type="compositionally biased region" description="Low complexity" evidence="6">
    <location>
        <begin position="62"/>
        <end position="78"/>
    </location>
</feature>
<feature type="transmembrane region" description="Helical" evidence="7">
    <location>
        <begin position="386"/>
        <end position="409"/>
    </location>
</feature>
<dbReference type="GO" id="GO:0016020">
    <property type="term" value="C:membrane"/>
    <property type="evidence" value="ECO:0007669"/>
    <property type="project" value="UniProtKB-SubCell"/>
</dbReference>
<organism evidence="8 9">
    <name type="scientific">Ustilago bromivora</name>
    <dbReference type="NCBI Taxonomy" id="307758"/>
    <lineage>
        <taxon>Eukaryota</taxon>
        <taxon>Fungi</taxon>
        <taxon>Dikarya</taxon>
        <taxon>Basidiomycota</taxon>
        <taxon>Ustilaginomycotina</taxon>
        <taxon>Ustilaginomycetes</taxon>
        <taxon>Ustilaginales</taxon>
        <taxon>Ustilaginaceae</taxon>
        <taxon>Ustilago</taxon>
    </lineage>
</organism>
<sequence length="714" mass="80195">MTAATSNGASSYPPSTPANSSRAVNDITPSNTTVKRLLGSRGIASLTIDTGPLSGQSTTQNGSAPTTAGTSTASTKPPRGAKRGRWHTLEFKFYYLVFAIAVPLMVWVPVRLSTPSNPNFYSYSGHLKPGWIAGRLRDDSDFQYRSFRDYFPALICIMCLYLLISKIFTLLPSSAPARYTRLEGSSSPQPQVKTNRIPFLTVFTSVFVFALHGTNSLKLLLILVTNYALAKTLGGRRIAPGVAFAFNIGTLFAVHWNDGFEYSKISPALEFLEAFKGLLPRWQINFNITMLRLVSFALDYHWAKAEANAGGQAGRAMSEVTHEPREATYQERTRLTRHLEEYNLSSYLLYVLYPALFIAGPIMTFNDFTHQLERPTRIDTRTVVRYAIRFVISLFTMELILHFIYVNAIKDTKAWIGATPLELSMIGFWNLIIVWLKLLIPWRFFRLWAMADGVEAPENMVRCMANNYSTLGFWRSWHRSYNLWIVRYIYVPLGGAKNQISSTLLVFTFVALWHDLSLKLLAWGWLITFFIVPEVIARKTLPYKDYSAGVIQLLTMAPLHSRPPFAPQLLEIPLQLAITAFSVTLLGLSAWDYARWQTLREKSRINNFVEIQDNGMLTVVLAAFIIAAFAFAFANLAAVLACAQFPKRRGERAGKGTYAYLLVGLVELILSGAFLAIAAAYTAYAVQKHTSFIAGPQYSEPFNDGQKVFLRSIY</sequence>
<feature type="transmembrane region" description="Helical" evidence="7">
    <location>
        <begin position="615"/>
        <end position="638"/>
    </location>
</feature>
<comment type="subcellular location">
    <subcellularLocation>
        <location evidence="1">Membrane</location>
        <topology evidence="1">Multi-pass membrane protein</topology>
    </subcellularLocation>
</comment>
<dbReference type="Proteomes" id="UP000658997">
    <property type="component" value="Unassembled WGS sequence"/>
</dbReference>
<feature type="transmembrane region" description="Helical" evidence="7">
    <location>
        <begin position="572"/>
        <end position="594"/>
    </location>
</feature>
<feature type="transmembrane region" description="Helical" evidence="7">
    <location>
        <begin position="421"/>
        <end position="440"/>
    </location>
</feature>
<evidence type="ECO:0000256" key="6">
    <source>
        <dbReference type="SAM" id="MobiDB-lite"/>
    </source>
</evidence>
<keyword evidence="4 7" id="KW-1133">Transmembrane helix</keyword>
<evidence type="ECO:0000256" key="3">
    <source>
        <dbReference type="ARBA" id="ARBA00022692"/>
    </source>
</evidence>
<keyword evidence="5 7" id="KW-0472">Membrane</keyword>
<evidence type="ECO:0000256" key="2">
    <source>
        <dbReference type="ARBA" id="ARBA00010323"/>
    </source>
</evidence>
<feature type="transmembrane region" description="Helical" evidence="7">
    <location>
        <begin position="489"/>
        <end position="513"/>
    </location>
</feature>
<dbReference type="PANTHER" id="PTHR13285">
    <property type="entry name" value="ACYLTRANSFERASE"/>
    <property type="match status" value="1"/>
</dbReference>
<feature type="region of interest" description="Disordered" evidence="6">
    <location>
        <begin position="49"/>
        <end position="82"/>
    </location>
</feature>
<evidence type="ECO:0000313" key="9">
    <source>
        <dbReference type="Proteomes" id="UP000658997"/>
    </source>
</evidence>
<dbReference type="GO" id="GO:0008374">
    <property type="term" value="F:O-acyltransferase activity"/>
    <property type="evidence" value="ECO:0007669"/>
    <property type="project" value="TreeGrafter"/>
</dbReference>
<evidence type="ECO:0000256" key="4">
    <source>
        <dbReference type="ARBA" id="ARBA00022989"/>
    </source>
</evidence>
<keyword evidence="3 7" id="KW-0812">Transmembrane</keyword>
<evidence type="ECO:0000256" key="7">
    <source>
        <dbReference type="SAM" id="Phobius"/>
    </source>
</evidence>
<feature type="transmembrane region" description="Helical" evidence="7">
    <location>
        <begin position="658"/>
        <end position="684"/>
    </location>
</feature>
<protein>
    <submittedName>
        <fullName evidence="8">Probable GUP1 - Multimembrane-spanning protein essential for proton symport of glycerol</fullName>
    </submittedName>
</protein>
<dbReference type="Pfam" id="PF03062">
    <property type="entry name" value="MBOAT"/>
    <property type="match status" value="1"/>
</dbReference>
<evidence type="ECO:0000313" key="8">
    <source>
        <dbReference type="EMBL" id="SYW80299.1"/>
    </source>
</evidence>
<dbReference type="GO" id="GO:0006506">
    <property type="term" value="P:GPI anchor biosynthetic process"/>
    <property type="evidence" value="ECO:0007669"/>
    <property type="project" value="TreeGrafter"/>
</dbReference>
<feature type="transmembrane region" description="Helical" evidence="7">
    <location>
        <begin position="93"/>
        <end position="110"/>
    </location>
</feature>
<dbReference type="InterPro" id="IPR004299">
    <property type="entry name" value="MBOAT_fam"/>
</dbReference>
<dbReference type="AlphaFoldDB" id="A0A8H8QMZ2"/>
<accession>A0A8H8QMZ2</accession>
<gene>
    <name evidence="8" type="ORF">UBRO2_03567</name>
</gene>
<keyword evidence="9" id="KW-1185">Reference proteome</keyword>
<dbReference type="GO" id="GO:0005783">
    <property type="term" value="C:endoplasmic reticulum"/>
    <property type="evidence" value="ECO:0007669"/>
    <property type="project" value="TreeGrafter"/>
</dbReference>
<evidence type="ECO:0000256" key="1">
    <source>
        <dbReference type="ARBA" id="ARBA00004141"/>
    </source>
</evidence>
<evidence type="ECO:0000256" key="5">
    <source>
        <dbReference type="ARBA" id="ARBA00023136"/>
    </source>
</evidence>
<feature type="transmembrane region" description="Helical" evidence="7">
    <location>
        <begin position="347"/>
        <end position="366"/>
    </location>
</feature>
<reference evidence="8" key="1">
    <citation type="submission" date="2018-08" db="EMBL/GenBank/DDBJ databases">
        <authorList>
            <person name="Guldener U."/>
        </authorList>
    </citation>
    <scope>NUCLEOTIDE SEQUENCE</scope>
    <source>
        <strain evidence="8">UB2</strain>
    </source>
</reference>
<feature type="region of interest" description="Disordered" evidence="6">
    <location>
        <begin position="1"/>
        <end position="28"/>
    </location>
</feature>
<dbReference type="PANTHER" id="PTHR13285:SF18">
    <property type="entry name" value="PROTEIN-CYSTEINE N-PALMITOYLTRANSFERASE RASP"/>
    <property type="match status" value="1"/>
</dbReference>